<dbReference type="GO" id="GO:0003677">
    <property type="term" value="F:DNA binding"/>
    <property type="evidence" value="ECO:0007669"/>
    <property type="project" value="InterPro"/>
</dbReference>
<evidence type="ECO:0000256" key="1">
    <source>
        <dbReference type="ARBA" id="ARBA00007227"/>
    </source>
</evidence>
<feature type="domain" description="HTH cro/C1-type" evidence="2">
    <location>
        <begin position="13"/>
        <end position="67"/>
    </location>
</feature>
<dbReference type="InterPro" id="IPR001387">
    <property type="entry name" value="Cro/C1-type_HTH"/>
</dbReference>
<dbReference type="InterPro" id="IPR052345">
    <property type="entry name" value="Rad_response_metalloprotease"/>
</dbReference>
<dbReference type="EMBL" id="CABO01000010">
    <property type="protein sequence ID" value="CBI00970.1"/>
    <property type="molecule type" value="Genomic_DNA"/>
</dbReference>
<dbReference type="Pfam" id="PF06114">
    <property type="entry name" value="Peptidase_M78"/>
    <property type="match status" value="1"/>
</dbReference>
<dbReference type="CDD" id="cd00093">
    <property type="entry name" value="HTH_XRE"/>
    <property type="match status" value="1"/>
</dbReference>
<comment type="similarity">
    <text evidence="1">Belongs to the short-chain fatty acyl-CoA assimilation regulator (ScfR) family.</text>
</comment>
<dbReference type="PROSITE" id="PS50943">
    <property type="entry name" value="HTH_CROC1"/>
    <property type="match status" value="1"/>
</dbReference>
<dbReference type="AlphaFoldDB" id="E6Q1B0"/>
<proteinExistence type="inferred from homology"/>
<sequence>MKPGTPGFRGSRLIEAREARGLSGIALADLVGVTRGAITQYEKDDQTPRPEVMQRISEKLNLPVAFFLREMQPQPQRVMYYRSLAAATKGVRRQAERRHEWLRDIAAWLSGMVDFPKLNFPDFSPPDDPALISRERIENSARRARRYWSLGDGPISSVVWHLENCGAIVSLSDFGSEDLDAFSDTAAGKFEPFVSVSVDKTIAARSNFTAAHELGHLLLHKNIPPNVAKRPAEHKLIEQQANQFADAFLLPESTFYLQVRRPSLDLFRALKPQWRVSIGAMIMRSKSLELINDEQYRKLWVAYSARGWKHGEPYDDELTHTGPRVLRRAFELILNEGIVSRDEILSALPFAATDIERLCGLDAGFLSNDYATNMVRLPPRSAMETKRRSGVAEVLPFNRK</sequence>
<evidence type="ECO:0000259" key="2">
    <source>
        <dbReference type="PROSITE" id="PS50943"/>
    </source>
</evidence>
<name>E6Q1B0_9ZZZZ</name>
<dbReference type="PANTHER" id="PTHR43236">
    <property type="entry name" value="ANTITOXIN HIGA1"/>
    <property type="match status" value="1"/>
</dbReference>
<gene>
    <name evidence="3" type="ORF">CARN4_0320</name>
</gene>
<evidence type="ECO:0000313" key="3">
    <source>
        <dbReference type="EMBL" id="CBI00970.1"/>
    </source>
</evidence>
<dbReference type="InterPro" id="IPR010982">
    <property type="entry name" value="Lambda_DNA-bd_dom_sf"/>
</dbReference>
<protein>
    <recommendedName>
        <fullName evidence="2">HTH cro/C1-type domain-containing protein</fullName>
    </recommendedName>
</protein>
<dbReference type="InterPro" id="IPR010359">
    <property type="entry name" value="IrrE_HExxH"/>
</dbReference>
<organism evidence="3">
    <name type="scientific">mine drainage metagenome</name>
    <dbReference type="NCBI Taxonomy" id="410659"/>
    <lineage>
        <taxon>unclassified sequences</taxon>
        <taxon>metagenomes</taxon>
        <taxon>ecological metagenomes</taxon>
    </lineage>
</organism>
<dbReference type="SUPFAM" id="SSF47413">
    <property type="entry name" value="lambda repressor-like DNA-binding domains"/>
    <property type="match status" value="1"/>
</dbReference>
<dbReference type="SMART" id="SM00530">
    <property type="entry name" value="HTH_XRE"/>
    <property type="match status" value="1"/>
</dbReference>
<dbReference type="Gene3D" id="1.10.10.2910">
    <property type="match status" value="1"/>
</dbReference>
<dbReference type="Gene3D" id="1.10.260.40">
    <property type="entry name" value="lambda repressor-like DNA-binding domains"/>
    <property type="match status" value="1"/>
</dbReference>
<dbReference type="Pfam" id="PF01381">
    <property type="entry name" value="HTH_3"/>
    <property type="match status" value="1"/>
</dbReference>
<dbReference type="PANTHER" id="PTHR43236:SF1">
    <property type="entry name" value="BLL7220 PROTEIN"/>
    <property type="match status" value="1"/>
</dbReference>
<comment type="caution">
    <text evidence="3">The sequence shown here is derived from an EMBL/GenBank/DDBJ whole genome shotgun (WGS) entry which is preliminary data.</text>
</comment>
<accession>E6Q1B0</accession>
<reference evidence="3" key="1">
    <citation type="submission" date="2009-10" db="EMBL/GenBank/DDBJ databases">
        <title>Diversity of trophic interactions inside an arsenic-rich microbial ecosystem.</title>
        <authorList>
            <person name="Bertin P.N."/>
            <person name="Heinrich-Salmeron A."/>
            <person name="Pelletier E."/>
            <person name="Goulhen-Chollet F."/>
            <person name="Arsene-Ploetze F."/>
            <person name="Gallien S."/>
            <person name="Calteau A."/>
            <person name="Vallenet D."/>
            <person name="Casiot C."/>
            <person name="Chane-Woon-Ming B."/>
            <person name="Giloteaux L."/>
            <person name="Barakat M."/>
            <person name="Bonnefoy V."/>
            <person name="Bruneel O."/>
            <person name="Chandler M."/>
            <person name="Cleiss J."/>
            <person name="Duran R."/>
            <person name="Elbaz-Poulichet F."/>
            <person name="Fonknechten N."/>
            <person name="Lauga B."/>
            <person name="Mornico D."/>
            <person name="Ortet P."/>
            <person name="Schaeffer C."/>
            <person name="Siguier P."/>
            <person name="Alexander Thil Smith A."/>
            <person name="Van Dorsselaer A."/>
            <person name="Weissenbach J."/>
            <person name="Medigue C."/>
            <person name="Le Paslier D."/>
        </authorList>
    </citation>
    <scope>NUCLEOTIDE SEQUENCE</scope>
</reference>